<dbReference type="EMBL" id="UINC01219691">
    <property type="protein sequence ID" value="SVE47276.1"/>
    <property type="molecule type" value="Genomic_DNA"/>
</dbReference>
<gene>
    <name evidence="1" type="ORF">METZ01_LOCUS500130</name>
</gene>
<organism evidence="1">
    <name type="scientific">marine metagenome</name>
    <dbReference type="NCBI Taxonomy" id="408172"/>
    <lineage>
        <taxon>unclassified sequences</taxon>
        <taxon>metagenomes</taxon>
        <taxon>ecological metagenomes</taxon>
    </lineage>
</organism>
<accession>A0A383DRY4</accession>
<evidence type="ECO:0000313" key="1">
    <source>
        <dbReference type="EMBL" id="SVE47276.1"/>
    </source>
</evidence>
<sequence length="56" mass="6287">MLNYMTFTRVGPLWLAISLLHRSLVSEPIITNPNCEGNGWKVTVIGCGEQYFVSTE</sequence>
<name>A0A383DRY4_9ZZZZ</name>
<feature type="non-terminal residue" evidence="1">
    <location>
        <position position="56"/>
    </location>
</feature>
<reference evidence="1" key="1">
    <citation type="submission" date="2018-05" db="EMBL/GenBank/DDBJ databases">
        <authorList>
            <person name="Lanie J.A."/>
            <person name="Ng W.-L."/>
            <person name="Kazmierczak K.M."/>
            <person name="Andrzejewski T.M."/>
            <person name="Davidsen T.M."/>
            <person name="Wayne K.J."/>
            <person name="Tettelin H."/>
            <person name="Glass J.I."/>
            <person name="Rusch D."/>
            <person name="Podicherti R."/>
            <person name="Tsui H.-C.T."/>
            <person name="Winkler M.E."/>
        </authorList>
    </citation>
    <scope>NUCLEOTIDE SEQUENCE</scope>
</reference>
<dbReference type="AlphaFoldDB" id="A0A383DRY4"/>
<protein>
    <submittedName>
        <fullName evidence="1">Uncharacterized protein</fullName>
    </submittedName>
</protein>
<proteinExistence type="predicted"/>